<evidence type="ECO:0000256" key="1">
    <source>
        <dbReference type="SAM" id="MobiDB-lite"/>
    </source>
</evidence>
<accession>A0A813Z5K4</accession>
<name>A0A813Z5K4_9BILA</name>
<dbReference type="EMBL" id="CAJNOC010001825">
    <property type="protein sequence ID" value="CAF0893831.1"/>
    <property type="molecule type" value="Genomic_DNA"/>
</dbReference>
<gene>
    <name evidence="2" type="ORF">OXX778_LOCUS11047</name>
</gene>
<reference evidence="2" key="1">
    <citation type="submission" date="2021-02" db="EMBL/GenBank/DDBJ databases">
        <authorList>
            <person name="Nowell W R."/>
        </authorList>
    </citation>
    <scope>NUCLEOTIDE SEQUENCE</scope>
    <source>
        <strain evidence="2">Ploen Becks lab</strain>
    </source>
</reference>
<feature type="region of interest" description="Disordered" evidence="1">
    <location>
        <begin position="1"/>
        <end position="43"/>
    </location>
</feature>
<protein>
    <submittedName>
        <fullName evidence="2">Uncharacterized protein</fullName>
    </submittedName>
</protein>
<comment type="caution">
    <text evidence="2">The sequence shown here is derived from an EMBL/GenBank/DDBJ whole genome shotgun (WGS) entry which is preliminary data.</text>
</comment>
<sequence length="183" mass="21085">MSKEQIRNESHDKPDSASKLKSPVTSNAKSTQETPERVRRDHLESFTVKPDLTRAWYDSDQIGYNWADRRNDDVIANSGKGLNFLDFDSLSRQKSSPQIQSEQQNTVQTAPLTILNENKFNTWSTNPTNPFATTRCADDATREIKTPVNPFKECDMVVNNKSEYYRSIRYNITLQHLQELVQI</sequence>
<dbReference type="Proteomes" id="UP000663879">
    <property type="component" value="Unassembled WGS sequence"/>
</dbReference>
<evidence type="ECO:0000313" key="2">
    <source>
        <dbReference type="EMBL" id="CAF0893831.1"/>
    </source>
</evidence>
<proteinExistence type="predicted"/>
<dbReference type="AlphaFoldDB" id="A0A813Z5K4"/>
<keyword evidence="3" id="KW-1185">Reference proteome</keyword>
<organism evidence="2 3">
    <name type="scientific">Brachionus calyciflorus</name>
    <dbReference type="NCBI Taxonomy" id="104777"/>
    <lineage>
        <taxon>Eukaryota</taxon>
        <taxon>Metazoa</taxon>
        <taxon>Spiralia</taxon>
        <taxon>Gnathifera</taxon>
        <taxon>Rotifera</taxon>
        <taxon>Eurotatoria</taxon>
        <taxon>Monogononta</taxon>
        <taxon>Pseudotrocha</taxon>
        <taxon>Ploima</taxon>
        <taxon>Brachionidae</taxon>
        <taxon>Brachionus</taxon>
    </lineage>
</organism>
<feature type="compositionally biased region" description="Polar residues" evidence="1">
    <location>
        <begin position="23"/>
        <end position="33"/>
    </location>
</feature>
<feature type="compositionally biased region" description="Basic and acidic residues" evidence="1">
    <location>
        <begin position="34"/>
        <end position="43"/>
    </location>
</feature>
<evidence type="ECO:0000313" key="3">
    <source>
        <dbReference type="Proteomes" id="UP000663879"/>
    </source>
</evidence>
<feature type="compositionally biased region" description="Basic and acidic residues" evidence="1">
    <location>
        <begin position="1"/>
        <end position="18"/>
    </location>
</feature>